<name>A0A9N8WSC0_9GLOM</name>
<gene>
    <name evidence="1" type="ORF">DEBURN_LOCUS4285</name>
</gene>
<sequence>FSYLFPMKRDVVLQLLKEGFQQISEIHPAYMPLHYFFIFPKGDDG</sequence>
<keyword evidence="2" id="KW-1185">Reference proteome</keyword>
<dbReference type="Proteomes" id="UP000789706">
    <property type="component" value="Unassembled WGS sequence"/>
</dbReference>
<dbReference type="OrthoDB" id="1748060at2759"/>
<evidence type="ECO:0000313" key="2">
    <source>
        <dbReference type="Proteomes" id="UP000789706"/>
    </source>
</evidence>
<accession>A0A9N8WSC0</accession>
<dbReference type="AlphaFoldDB" id="A0A9N8WSC0"/>
<dbReference type="EMBL" id="CAJVPK010000316">
    <property type="protein sequence ID" value="CAG8493149.1"/>
    <property type="molecule type" value="Genomic_DNA"/>
</dbReference>
<evidence type="ECO:0000313" key="1">
    <source>
        <dbReference type="EMBL" id="CAG8493149.1"/>
    </source>
</evidence>
<proteinExistence type="predicted"/>
<organism evidence="1 2">
    <name type="scientific">Diversispora eburnea</name>
    <dbReference type="NCBI Taxonomy" id="1213867"/>
    <lineage>
        <taxon>Eukaryota</taxon>
        <taxon>Fungi</taxon>
        <taxon>Fungi incertae sedis</taxon>
        <taxon>Mucoromycota</taxon>
        <taxon>Glomeromycotina</taxon>
        <taxon>Glomeromycetes</taxon>
        <taxon>Diversisporales</taxon>
        <taxon>Diversisporaceae</taxon>
        <taxon>Diversispora</taxon>
    </lineage>
</organism>
<feature type="non-terminal residue" evidence="1">
    <location>
        <position position="1"/>
    </location>
</feature>
<comment type="caution">
    <text evidence="1">The sequence shown here is derived from an EMBL/GenBank/DDBJ whole genome shotgun (WGS) entry which is preliminary data.</text>
</comment>
<protein>
    <submittedName>
        <fullName evidence="1">444_t:CDS:1</fullName>
    </submittedName>
</protein>
<reference evidence="1" key="1">
    <citation type="submission" date="2021-06" db="EMBL/GenBank/DDBJ databases">
        <authorList>
            <person name="Kallberg Y."/>
            <person name="Tangrot J."/>
            <person name="Rosling A."/>
        </authorList>
    </citation>
    <scope>NUCLEOTIDE SEQUENCE</scope>
    <source>
        <strain evidence="1">AZ414A</strain>
    </source>
</reference>